<dbReference type="AlphaFoldDB" id="A0A1B1N9F5"/>
<dbReference type="Proteomes" id="UP000092482">
    <property type="component" value="Chromosome"/>
</dbReference>
<dbReference type="EMBL" id="CP014989">
    <property type="protein sequence ID" value="ANS78059.1"/>
    <property type="molecule type" value="Genomic_DNA"/>
</dbReference>
<protein>
    <submittedName>
        <fullName evidence="1">Uncharacterized protein</fullName>
    </submittedName>
</protein>
<gene>
    <name evidence="1" type="ORF">SGUI_0663</name>
</gene>
<evidence type="ECO:0000313" key="2">
    <source>
        <dbReference type="Proteomes" id="UP000092482"/>
    </source>
</evidence>
<organism evidence="1 2">
    <name type="scientific">Serinicoccus hydrothermalis</name>
    <dbReference type="NCBI Taxonomy" id="1758689"/>
    <lineage>
        <taxon>Bacteria</taxon>
        <taxon>Bacillati</taxon>
        <taxon>Actinomycetota</taxon>
        <taxon>Actinomycetes</taxon>
        <taxon>Micrococcales</taxon>
        <taxon>Ornithinimicrobiaceae</taxon>
        <taxon>Serinicoccus</taxon>
    </lineage>
</organism>
<reference evidence="1 2" key="1">
    <citation type="submission" date="2016-03" db="EMBL/GenBank/DDBJ databases">
        <title>Shallow-sea hydrothermal system.</title>
        <authorList>
            <person name="Tang K."/>
        </authorList>
    </citation>
    <scope>NUCLEOTIDE SEQUENCE [LARGE SCALE GENOMIC DNA]</scope>
    <source>
        <strain evidence="1 2">JLT9</strain>
    </source>
</reference>
<sequence length="38" mass="4147">MSALQNRIWPPKPSDIVDNEAAGRYIPPEDIVAARGVV</sequence>
<accession>A0A1B1N9F5</accession>
<keyword evidence="2" id="KW-1185">Reference proteome</keyword>
<evidence type="ECO:0000313" key="1">
    <source>
        <dbReference type="EMBL" id="ANS78059.1"/>
    </source>
</evidence>
<dbReference type="KEGG" id="serj:SGUI_0663"/>
<name>A0A1B1N9F5_9MICO</name>
<proteinExistence type="predicted"/>